<protein>
    <submittedName>
        <fullName evidence="2">Uncharacterized protein</fullName>
    </submittedName>
</protein>
<dbReference type="PATRIC" id="fig|66430.4.peg.1295"/>
<evidence type="ECO:0000313" key="3">
    <source>
        <dbReference type="Proteomes" id="UP000035932"/>
    </source>
</evidence>
<evidence type="ECO:0000313" key="2">
    <source>
        <dbReference type="EMBL" id="KMO94515.1"/>
    </source>
</evidence>
<reference evidence="2 3" key="1">
    <citation type="submission" date="2015-06" db="EMBL/GenBank/DDBJ databases">
        <title>Recapitulation of the evolution of biosynthetic gene clusters reveals hidden chemical diversity on bacterial genomes.</title>
        <authorList>
            <person name="Cruz-Morales P."/>
            <person name="Martinez-Guerrero C."/>
            <person name="Morales-Escalante M.A."/>
            <person name="Yanez-Guerra L.A."/>
            <person name="Kopp J.F."/>
            <person name="Feldmann J."/>
            <person name="Ramos-Aboites H.E."/>
            <person name="Barona-Gomez F."/>
        </authorList>
    </citation>
    <scope>NUCLEOTIDE SEQUENCE [LARGE SCALE GENOMIC DNA]</scope>
    <source>
        <strain evidence="2 3">ATCC 31245</strain>
    </source>
</reference>
<comment type="caution">
    <text evidence="2">The sequence shown here is derived from an EMBL/GenBank/DDBJ whole genome shotgun (WGS) entry which is preliminary data.</text>
</comment>
<proteinExistence type="predicted"/>
<keyword evidence="3" id="KW-1185">Reference proteome</keyword>
<dbReference type="Proteomes" id="UP000035932">
    <property type="component" value="Unassembled WGS sequence"/>
</dbReference>
<name>A0A0J6XF01_9ACTN</name>
<dbReference type="EMBL" id="LFML01000126">
    <property type="protein sequence ID" value="KMO94515.1"/>
    <property type="molecule type" value="Genomic_DNA"/>
</dbReference>
<dbReference type="AlphaFoldDB" id="A0A0J6XF01"/>
<dbReference type="OrthoDB" id="4333089at2"/>
<sequence length="69" mass="7193">MKSERVTALTRKVTEAVLAVPGIACLRPGLRSLLYAADTPPPAAHHPGDPGPAVRSSFDFRGGPDCTVP</sequence>
<dbReference type="RefSeq" id="WP_048479624.1">
    <property type="nucleotide sequence ID" value="NZ_JBIRUD010000001.1"/>
</dbReference>
<accession>A0A0J6XF01</accession>
<evidence type="ECO:0000256" key="1">
    <source>
        <dbReference type="SAM" id="MobiDB-lite"/>
    </source>
</evidence>
<organism evidence="2 3">
    <name type="scientific">Streptomyces roseus</name>
    <dbReference type="NCBI Taxonomy" id="66430"/>
    <lineage>
        <taxon>Bacteria</taxon>
        <taxon>Bacillati</taxon>
        <taxon>Actinomycetota</taxon>
        <taxon>Actinomycetes</taxon>
        <taxon>Kitasatosporales</taxon>
        <taxon>Streptomycetaceae</taxon>
        <taxon>Streptomyces</taxon>
    </lineage>
</organism>
<feature type="region of interest" description="Disordered" evidence="1">
    <location>
        <begin position="37"/>
        <end position="69"/>
    </location>
</feature>
<gene>
    <name evidence="2" type="ORF">ACS04_28250</name>
</gene>